<keyword evidence="2" id="KW-1133">Transmembrane helix</keyword>
<reference evidence="3 4" key="2">
    <citation type="journal article" date="2008" name="Nature">
        <title>The Phaeodactylum genome reveals the evolutionary history of diatom genomes.</title>
        <authorList>
            <person name="Bowler C."/>
            <person name="Allen A.E."/>
            <person name="Badger J.H."/>
            <person name="Grimwood J."/>
            <person name="Jabbari K."/>
            <person name="Kuo A."/>
            <person name="Maheswari U."/>
            <person name="Martens C."/>
            <person name="Maumus F."/>
            <person name="Otillar R.P."/>
            <person name="Rayko E."/>
            <person name="Salamov A."/>
            <person name="Vandepoele K."/>
            <person name="Beszteri B."/>
            <person name="Gruber A."/>
            <person name="Heijde M."/>
            <person name="Katinka M."/>
            <person name="Mock T."/>
            <person name="Valentin K."/>
            <person name="Verret F."/>
            <person name="Berges J.A."/>
            <person name="Brownlee C."/>
            <person name="Cadoret J.P."/>
            <person name="Chiovitti A."/>
            <person name="Choi C.J."/>
            <person name="Coesel S."/>
            <person name="De Martino A."/>
            <person name="Detter J.C."/>
            <person name="Durkin C."/>
            <person name="Falciatore A."/>
            <person name="Fournet J."/>
            <person name="Haruta M."/>
            <person name="Huysman M.J."/>
            <person name="Jenkins B.D."/>
            <person name="Jiroutova K."/>
            <person name="Jorgensen R.E."/>
            <person name="Joubert Y."/>
            <person name="Kaplan A."/>
            <person name="Kroger N."/>
            <person name="Kroth P.G."/>
            <person name="La Roche J."/>
            <person name="Lindquist E."/>
            <person name="Lommer M."/>
            <person name="Martin-Jezequel V."/>
            <person name="Lopez P.J."/>
            <person name="Lucas S."/>
            <person name="Mangogna M."/>
            <person name="McGinnis K."/>
            <person name="Medlin L.K."/>
            <person name="Montsant A."/>
            <person name="Oudot-Le Secq M.P."/>
            <person name="Napoli C."/>
            <person name="Obornik M."/>
            <person name="Parker M.S."/>
            <person name="Petit J.L."/>
            <person name="Porcel B.M."/>
            <person name="Poulsen N."/>
            <person name="Robison M."/>
            <person name="Rychlewski L."/>
            <person name="Rynearson T.A."/>
            <person name="Schmutz J."/>
            <person name="Shapiro H."/>
            <person name="Siaut M."/>
            <person name="Stanley M."/>
            <person name="Sussman M.R."/>
            <person name="Taylor A.R."/>
            <person name="Vardi A."/>
            <person name="von Dassow P."/>
            <person name="Vyverman W."/>
            <person name="Willis A."/>
            <person name="Wyrwicz L.S."/>
            <person name="Rokhsar D.S."/>
            <person name="Weissenbach J."/>
            <person name="Armbrust E.V."/>
            <person name="Green B.R."/>
            <person name="Van de Peer Y."/>
            <person name="Grigoriev I.V."/>
        </authorList>
    </citation>
    <scope>NUCLEOTIDE SEQUENCE [LARGE SCALE GENOMIC DNA]</scope>
    <source>
        <strain evidence="3 4">CCMP1335</strain>
    </source>
</reference>
<keyword evidence="4" id="KW-1185">Reference proteome</keyword>
<feature type="transmembrane region" description="Helical" evidence="2">
    <location>
        <begin position="374"/>
        <end position="395"/>
    </location>
</feature>
<dbReference type="HOGENOM" id="CLU_323032_0_0_1"/>
<protein>
    <submittedName>
        <fullName evidence="3">Uncharacterized protein</fullName>
    </submittedName>
</protein>
<evidence type="ECO:0000313" key="3">
    <source>
        <dbReference type="EMBL" id="EED91500.1"/>
    </source>
</evidence>
<feature type="region of interest" description="Disordered" evidence="1">
    <location>
        <begin position="38"/>
        <end position="64"/>
    </location>
</feature>
<evidence type="ECO:0000256" key="2">
    <source>
        <dbReference type="SAM" id="Phobius"/>
    </source>
</evidence>
<dbReference type="eggNOG" id="ENOG502SY5P">
    <property type="taxonomic scope" value="Eukaryota"/>
</dbReference>
<dbReference type="AlphaFoldDB" id="B8C5F3"/>
<feature type="compositionally biased region" description="Low complexity" evidence="1">
    <location>
        <begin position="303"/>
        <end position="319"/>
    </location>
</feature>
<feature type="compositionally biased region" description="Polar residues" evidence="1">
    <location>
        <begin position="337"/>
        <end position="347"/>
    </location>
</feature>
<accession>B8C5F3</accession>
<sequence length="896" mass="96081">MAIPQHSINNSTASSIYKFPTTSASSATLVLTSKDVSTASTNGKTSKAPTASSSSTTPSPTKPQFVCSPIPPAAASFLLHRRLLLPTFAIPAALLVTPPILISSLSFLSHHVSSGRNHHDSLAFIVLTSAMIIASTYFLVQTGTAAISRHAPTEKAKMKALAQSRYALPFWSTVFSIVAVRSLHSFFGLAFHPFFASPDGGGVVASSGLFAWFWGLISSTLFWAIKIAVVCVRPALGWAVISVLVACRYTGPFSPIVRCSSTPLKVNPFDATIQRFGRNFTSKARFLDMIANFLDKLSAPSTPAAKSANNNTNNTTPSTVQATTDSKKATANLPPATKQTATPNTLKSNRESIWESLRVMIALTATARYSRPSLLAIVVQVIVNAIGGHIFSHAIVLPFLGKVGIIGNSGGSDTVSVIIWLSCVFAAVFELFSDVNEAELHYSHYSSNKVLDPKQQRFYSKEVSIAIATDAVHKLKQSTFGMTMLAPIIAVATAPVWSQLVHLFINAHTALLSPPSLPAVVSSLFISYVTVILFVGIMVVQDVLTRWAVCAPGMDADVLMYRSSTPQTAATKFLAEDLFIQSILMFDGGTVDKVITAPGAKVNQYAMGATNHQDEEVARNEEALSSFADWIQLFSTTQSGKLSDDILRMCLLESLGGGGSSSNSANTKPTPFYFGESRHSASVRKRLDLSAATTSPGRQPIAAPLVRALCAFSGGLGEAMSKCYRQEEKNGKIVVNNSVELWKLPPGSLTSAEFAIIASARLAVMNLTTEQRGRIVVNSARRHERLSLLLPCVLQSAFKLRSGVFEYALAVANTNGVNLTTFEKSGKGDGLSTFIATKCPELHPLISACDNSAKMVIQTLTESGDRALEGVLLRGNWKADMQKWLVELNCQISGAR</sequence>
<feature type="compositionally biased region" description="Low complexity" evidence="1">
    <location>
        <begin position="44"/>
        <end position="63"/>
    </location>
</feature>
<reference evidence="3 4" key="1">
    <citation type="journal article" date="2004" name="Science">
        <title>The genome of the diatom Thalassiosira pseudonana: ecology, evolution, and metabolism.</title>
        <authorList>
            <person name="Armbrust E.V."/>
            <person name="Berges J.A."/>
            <person name="Bowler C."/>
            <person name="Green B.R."/>
            <person name="Martinez D."/>
            <person name="Putnam N.H."/>
            <person name="Zhou S."/>
            <person name="Allen A.E."/>
            <person name="Apt K.E."/>
            <person name="Bechner M."/>
            <person name="Brzezinski M.A."/>
            <person name="Chaal B.K."/>
            <person name="Chiovitti A."/>
            <person name="Davis A.K."/>
            <person name="Demarest M.S."/>
            <person name="Detter J.C."/>
            <person name="Glavina T."/>
            <person name="Goodstein D."/>
            <person name="Hadi M.Z."/>
            <person name="Hellsten U."/>
            <person name="Hildebrand M."/>
            <person name="Jenkins B.D."/>
            <person name="Jurka J."/>
            <person name="Kapitonov V.V."/>
            <person name="Kroger N."/>
            <person name="Lau W.W."/>
            <person name="Lane T.W."/>
            <person name="Larimer F.W."/>
            <person name="Lippmeier J.C."/>
            <person name="Lucas S."/>
            <person name="Medina M."/>
            <person name="Montsant A."/>
            <person name="Obornik M."/>
            <person name="Parker M.S."/>
            <person name="Palenik B."/>
            <person name="Pazour G.J."/>
            <person name="Richardson P.M."/>
            <person name="Rynearson T.A."/>
            <person name="Saito M.A."/>
            <person name="Schwartz D.C."/>
            <person name="Thamatrakoln K."/>
            <person name="Valentin K."/>
            <person name="Vardi A."/>
            <person name="Wilkerson F.P."/>
            <person name="Rokhsar D.S."/>
        </authorList>
    </citation>
    <scope>NUCLEOTIDE SEQUENCE [LARGE SCALE GENOMIC DNA]</scope>
    <source>
        <strain evidence="3 4">CCMP1335</strain>
    </source>
</reference>
<proteinExistence type="predicted"/>
<feature type="transmembrane region" description="Helical" evidence="2">
    <location>
        <begin position="211"/>
        <end position="232"/>
    </location>
</feature>
<dbReference type="KEGG" id="tps:THAPSDRAFT_23044"/>
<name>B8C5F3_THAPS</name>
<keyword evidence="2" id="KW-0472">Membrane</keyword>
<dbReference type="PaxDb" id="35128-Thaps23044"/>
<dbReference type="GeneID" id="7443561"/>
<feature type="transmembrane region" description="Helical" evidence="2">
    <location>
        <begin position="83"/>
        <end position="102"/>
    </location>
</feature>
<feature type="transmembrane region" description="Helical" evidence="2">
    <location>
        <begin position="517"/>
        <end position="540"/>
    </location>
</feature>
<keyword evidence="2" id="KW-0812">Transmembrane</keyword>
<dbReference type="OMA" id="WILNITC"/>
<feature type="transmembrane region" description="Helical" evidence="2">
    <location>
        <begin position="122"/>
        <end position="147"/>
    </location>
</feature>
<evidence type="ECO:0000256" key="1">
    <source>
        <dbReference type="SAM" id="MobiDB-lite"/>
    </source>
</evidence>
<dbReference type="EMBL" id="CM000643">
    <property type="protein sequence ID" value="EED91500.1"/>
    <property type="molecule type" value="Genomic_DNA"/>
</dbReference>
<dbReference type="InParanoid" id="B8C5F3"/>
<feature type="region of interest" description="Disordered" evidence="1">
    <location>
        <begin position="303"/>
        <end position="347"/>
    </location>
</feature>
<evidence type="ECO:0000313" key="4">
    <source>
        <dbReference type="Proteomes" id="UP000001449"/>
    </source>
</evidence>
<dbReference type="RefSeq" id="XP_002291393.1">
    <property type="nucleotide sequence ID" value="XM_002291357.1"/>
</dbReference>
<feature type="transmembrane region" description="Helical" evidence="2">
    <location>
        <begin position="484"/>
        <end position="505"/>
    </location>
</feature>
<feature type="transmembrane region" description="Helical" evidence="2">
    <location>
        <begin position="415"/>
        <end position="432"/>
    </location>
</feature>
<organism evidence="3 4">
    <name type="scientific">Thalassiosira pseudonana</name>
    <name type="common">Marine diatom</name>
    <name type="synonym">Cyclotella nana</name>
    <dbReference type="NCBI Taxonomy" id="35128"/>
    <lineage>
        <taxon>Eukaryota</taxon>
        <taxon>Sar</taxon>
        <taxon>Stramenopiles</taxon>
        <taxon>Ochrophyta</taxon>
        <taxon>Bacillariophyta</taxon>
        <taxon>Coscinodiscophyceae</taxon>
        <taxon>Thalassiosirophycidae</taxon>
        <taxon>Thalassiosirales</taxon>
        <taxon>Thalassiosiraceae</taxon>
        <taxon>Thalassiosira</taxon>
    </lineage>
</organism>
<gene>
    <name evidence="3" type="ORF">THAPSDRAFT_23044</name>
</gene>
<dbReference type="Proteomes" id="UP000001449">
    <property type="component" value="Chromosome 6"/>
</dbReference>
<feature type="transmembrane region" description="Helical" evidence="2">
    <location>
        <begin position="168"/>
        <end position="191"/>
    </location>
</feature>